<sequence length="437" mass="46537">MLRTQSTNPRRVRIPHKRLVAIAAAATAALVALSGCTSATSNNSTPVKAITVLVEAGGHAELQPIADLYTKDTGVKVTFVELPYNGLYNRVNSELSTGSISFDVAALDAIWLPAFAAGLQPLNSLYTSAVKSDNFPSVLQEAKVGNNYVGMPAFANSEILYYRTDLFKDPANQAAFKAKYGYDLKPPTSWQQYSDVAAFFTKSGMYGAPLPGAVETQYLAALSQAGEKNMVLNSKGTKSTLGDAESLKALDYYTSLAKYGPSGAAAVDWNAAQNLYNQGKSAMMLFWAHAFRQIPTSSPVYGKTGVAPMIAGPAGIAGVPGPFYLSIPKEAPHQSASTAFVKFAYDHNALSANTSLGLVARISALKQYANKPGYEAYTPMVTTLSAPATITRPANSNWQNIVNNVLVPMIQKSLQPGADNAKLLKSAADQIDQIVQQ</sequence>
<gene>
    <name evidence="5" type="ORF">G3T36_00385</name>
</gene>
<evidence type="ECO:0000313" key="5">
    <source>
        <dbReference type="EMBL" id="NEN04319.1"/>
    </source>
</evidence>
<accession>A0A6L9XSC5</accession>
<proteinExistence type="inferred from homology"/>
<evidence type="ECO:0000313" key="6">
    <source>
        <dbReference type="Proteomes" id="UP000474967"/>
    </source>
</evidence>
<dbReference type="Pfam" id="PF01547">
    <property type="entry name" value="SBP_bac_1"/>
    <property type="match status" value="1"/>
</dbReference>
<reference evidence="5 6" key="1">
    <citation type="journal article" date="2014" name="J. Microbiol.">
        <title>Diaminobutyricibacter tongyongensis gen. nov., sp. nov. and Homoserinibacter gongjuensis gen. nov., sp. nov. belong to the family Microbacteriaceae.</title>
        <authorList>
            <person name="Kim S.J."/>
            <person name="Ahn J.H."/>
            <person name="Weon H.Y."/>
            <person name="Hamada M."/>
            <person name="Suzuki K."/>
            <person name="Kwon S.W."/>
        </authorList>
    </citation>
    <scope>NUCLEOTIDE SEQUENCE [LARGE SCALE GENOMIC DNA]</scope>
    <source>
        <strain evidence="5 6">NBRC 108724</strain>
    </source>
</reference>
<dbReference type="Proteomes" id="UP000474967">
    <property type="component" value="Unassembled WGS sequence"/>
</dbReference>
<comment type="caution">
    <text evidence="5">The sequence shown here is derived from an EMBL/GenBank/DDBJ whole genome shotgun (WGS) entry which is preliminary data.</text>
</comment>
<dbReference type="InterPro" id="IPR050490">
    <property type="entry name" value="Bact_solute-bd_prot1"/>
</dbReference>
<evidence type="ECO:0000256" key="1">
    <source>
        <dbReference type="ARBA" id="ARBA00008520"/>
    </source>
</evidence>
<evidence type="ECO:0000256" key="4">
    <source>
        <dbReference type="SAM" id="SignalP"/>
    </source>
</evidence>
<keyword evidence="2" id="KW-0813">Transport</keyword>
<dbReference type="PANTHER" id="PTHR43649:SF34">
    <property type="entry name" value="ABC TRANSPORTER PERIPLASMIC-BINDING PROTEIN YCJN-RELATED"/>
    <property type="match status" value="1"/>
</dbReference>
<comment type="similarity">
    <text evidence="1">Belongs to the bacterial solute-binding protein 1 family.</text>
</comment>
<dbReference type="EMBL" id="JAAGWY010000001">
    <property type="protein sequence ID" value="NEN04319.1"/>
    <property type="molecule type" value="Genomic_DNA"/>
</dbReference>
<dbReference type="AlphaFoldDB" id="A0A6L9XSC5"/>
<dbReference type="CDD" id="cd13585">
    <property type="entry name" value="PBP2_TMBP_like"/>
    <property type="match status" value="1"/>
</dbReference>
<dbReference type="PANTHER" id="PTHR43649">
    <property type="entry name" value="ARABINOSE-BINDING PROTEIN-RELATED"/>
    <property type="match status" value="1"/>
</dbReference>
<feature type="signal peptide" evidence="4">
    <location>
        <begin position="1"/>
        <end position="39"/>
    </location>
</feature>
<feature type="chain" id="PRO_5039611746" evidence="4">
    <location>
        <begin position="40"/>
        <end position="437"/>
    </location>
</feature>
<dbReference type="SUPFAM" id="SSF53850">
    <property type="entry name" value="Periplasmic binding protein-like II"/>
    <property type="match status" value="1"/>
</dbReference>
<evidence type="ECO:0000256" key="3">
    <source>
        <dbReference type="ARBA" id="ARBA00022729"/>
    </source>
</evidence>
<dbReference type="InterPro" id="IPR006059">
    <property type="entry name" value="SBP"/>
</dbReference>
<keyword evidence="6" id="KW-1185">Reference proteome</keyword>
<evidence type="ECO:0000256" key="2">
    <source>
        <dbReference type="ARBA" id="ARBA00022448"/>
    </source>
</evidence>
<keyword evidence="3 4" id="KW-0732">Signal</keyword>
<organism evidence="5 6">
    <name type="scientific">Leifsonia tongyongensis</name>
    <dbReference type="NCBI Taxonomy" id="1268043"/>
    <lineage>
        <taxon>Bacteria</taxon>
        <taxon>Bacillati</taxon>
        <taxon>Actinomycetota</taxon>
        <taxon>Actinomycetes</taxon>
        <taxon>Micrococcales</taxon>
        <taxon>Microbacteriaceae</taxon>
        <taxon>Leifsonia</taxon>
    </lineage>
</organism>
<dbReference type="Gene3D" id="3.40.190.10">
    <property type="entry name" value="Periplasmic binding protein-like II"/>
    <property type="match status" value="2"/>
</dbReference>
<name>A0A6L9XSC5_9MICO</name>
<protein>
    <submittedName>
        <fullName evidence="5">Sugar ABC transporter substrate-binding protein</fullName>
    </submittedName>
</protein>